<dbReference type="InterPro" id="IPR001811">
    <property type="entry name" value="Chemokine_IL8-like_dom"/>
</dbReference>
<sequence length="63" mass="7438">FISLFLFIYFFCLFAISLGRSRSTWRFMHPPNCCFTYTSRKIPYQYAVAYFKTSGQCPTPAIM</sequence>
<accession>A0A4X1T541</accession>
<evidence type="ECO:0000256" key="2">
    <source>
        <dbReference type="SAM" id="SignalP"/>
    </source>
</evidence>
<evidence type="ECO:0000313" key="4">
    <source>
        <dbReference type="Ensembl" id="ENSSSCP00070010183.1"/>
    </source>
</evidence>
<reference evidence="4" key="2">
    <citation type="submission" date="2025-08" db="UniProtKB">
        <authorList>
            <consortium name="Ensembl"/>
        </authorList>
    </citation>
    <scope>IDENTIFICATION</scope>
</reference>
<dbReference type="AlphaFoldDB" id="A0A4X1T541"/>
<keyword evidence="2" id="KW-0732">Signal</keyword>
<dbReference type="SUPFAM" id="SSF54117">
    <property type="entry name" value="Interleukin 8-like chemokines"/>
    <property type="match status" value="1"/>
</dbReference>
<feature type="chain" id="PRO_5021379077" description="Chemokine interleukin-8-like domain-containing protein" evidence="2">
    <location>
        <begin position="22"/>
        <end position="63"/>
    </location>
</feature>
<evidence type="ECO:0000256" key="1">
    <source>
        <dbReference type="ARBA" id="ARBA00022514"/>
    </source>
</evidence>
<proteinExistence type="predicted"/>
<dbReference type="Proteomes" id="UP000314985">
    <property type="component" value="Chromosome 12"/>
</dbReference>
<dbReference type="Gene3D" id="2.40.50.40">
    <property type="match status" value="1"/>
</dbReference>
<dbReference type="GO" id="GO:0006955">
    <property type="term" value="P:immune response"/>
    <property type="evidence" value="ECO:0007669"/>
    <property type="project" value="InterPro"/>
</dbReference>
<feature type="domain" description="Chemokine interleukin-8-like" evidence="3">
    <location>
        <begin position="32"/>
        <end position="62"/>
    </location>
</feature>
<feature type="signal peptide" evidence="2">
    <location>
        <begin position="1"/>
        <end position="21"/>
    </location>
</feature>
<dbReference type="InterPro" id="IPR036048">
    <property type="entry name" value="Interleukin_8-like_sf"/>
</dbReference>
<keyword evidence="1" id="KW-0202">Cytokine</keyword>
<protein>
    <recommendedName>
        <fullName evidence="3">Chemokine interleukin-8-like domain-containing protein</fullName>
    </recommendedName>
</protein>
<dbReference type="Ensembl" id="ENSSSCT00070012380.1">
    <property type="protein sequence ID" value="ENSSSCP00070010183.1"/>
    <property type="gene ID" value="ENSSSCG00070006485.1"/>
</dbReference>
<dbReference type="GO" id="GO:0005615">
    <property type="term" value="C:extracellular space"/>
    <property type="evidence" value="ECO:0007669"/>
    <property type="project" value="UniProtKB-KW"/>
</dbReference>
<reference evidence="4 5" key="1">
    <citation type="submission" date="2017-08" db="EMBL/GenBank/DDBJ databases">
        <title>USMARCv1.0.</title>
        <authorList>
            <person name="Hannum G.I."/>
            <person name="Koren S."/>
            <person name="Schroeder S.G."/>
            <person name="Chin S.C."/>
            <person name="Nonneman D.J."/>
            <person name="Becker S.A."/>
            <person name="Rosen B.D."/>
            <person name="Bickhart D.M."/>
            <person name="Putnam N.H."/>
            <person name="Green R.E."/>
            <person name="Tuggle C.K."/>
            <person name="Liu H."/>
            <person name="Rohrer G.A."/>
            <person name="Warr A."/>
            <person name="Hall R."/>
            <person name="Kim K."/>
            <person name="Hume D.A."/>
            <person name="Talbot R."/>
            <person name="Chow W."/>
            <person name="Howe K."/>
            <person name="Schwartz A.S."/>
            <person name="Watson M."/>
            <person name="Archibald A.L."/>
            <person name="Phillippy A.M."/>
            <person name="Smith T.P.L."/>
        </authorList>
    </citation>
    <scope>NUCLEOTIDE SEQUENCE [LARGE SCALE GENOMIC DNA]</scope>
</reference>
<evidence type="ECO:0000313" key="5">
    <source>
        <dbReference type="Proteomes" id="UP000314985"/>
    </source>
</evidence>
<evidence type="ECO:0000259" key="3">
    <source>
        <dbReference type="Pfam" id="PF00048"/>
    </source>
</evidence>
<dbReference type="GO" id="GO:0008009">
    <property type="term" value="F:chemokine activity"/>
    <property type="evidence" value="ECO:0007669"/>
    <property type="project" value="InterPro"/>
</dbReference>
<name>A0A4X1T541_PIG</name>
<dbReference type="Pfam" id="PF00048">
    <property type="entry name" value="IL8"/>
    <property type="match status" value="1"/>
</dbReference>
<organism evidence="4 5">
    <name type="scientific">Sus scrofa</name>
    <name type="common">Pig</name>
    <dbReference type="NCBI Taxonomy" id="9823"/>
    <lineage>
        <taxon>Eukaryota</taxon>
        <taxon>Metazoa</taxon>
        <taxon>Chordata</taxon>
        <taxon>Craniata</taxon>
        <taxon>Vertebrata</taxon>
        <taxon>Euteleostomi</taxon>
        <taxon>Mammalia</taxon>
        <taxon>Eutheria</taxon>
        <taxon>Laurasiatheria</taxon>
        <taxon>Artiodactyla</taxon>
        <taxon>Suina</taxon>
        <taxon>Suidae</taxon>
        <taxon>Sus</taxon>
    </lineage>
</organism>